<reference evidence="3" key="1">
    <citation type="submission" date="2020-11" db="EMBL/GenBank/DDBJ databases">
        <authorList>
            <person name="Whiteford S."/>
        </authorList>
    </citation>
    <scope>NUCLEOTIDE SEQUENCE</scope>
</reference>
<feature type="chain" id="PRO_5035754598" evidence="1">
    <location>
        <begin position="19"/>
        <end position="357"/>
    </location>
</feature>
<name>A0A8S4FKY1_PLUXY</name>
<feature type="domain" description="C-type lectin" evidence="2">
    <location>
        <begin position="24"/>
        <end position="174"/>
    </location>
</feature>
<feature type="signal peptide" evidence="1">
    <location>
        <begin position="1"/>
        <end position="18"/>
    </location>
</feature>
<dbReference type="Gene3D" id="3.10.100.10">
    <property type="entry name" value="Mannose-Binding Protein A, subunit A"/>
    <property type="match status" value="2"/>
</dbReference>
<dbReference type="InterPro" id="IPR016186">
    <property type="entry name" value="C-type_lectin-like/link_sf"/>
</dbReference>
<feature type="domain" description="C-type lectin" evidence="2">
    <location>
        <begin position="192"/>
        <end position="340"/>
    </location>
</feature>
<dbReference type="EMBL" id="CAJHNJ030000034">
    <property type="protein sequence ID" value="CAG9127475.1"/>
    <property type="molecule type" value="Genomic_DNA"/>
</dbReference>
<dbReference type="InterPro" id="IPR050801">
    <property type="entry name" value="Ca-Dep_Lectins_ImmuneDev"/>
</dbReference>
<dbReference type="InterPro" id="IPR016187">
    <property type="entry name" value="CTDL_fold"/>
</dbReference>
<accession>A0A8S4FKY1</accession>
<dbReference type="SUPFAM" id="SSF56436">
    <property type="entry name" value="C-type lectin-like"/>
    <property type="match status" value="2"/>
</dbReference>
<evidence type="ECO:0000313" key="3">
    <source>
        <dbReference type="EMBL" id="CAG9127475.1"/>
    </source>
</evidence>
<protein>
    <submittedName>
        <fullName evidence="3">(diamondback moth) hypothetical protein</fullName>
    </submittedName>
</protein>
<evidence type="ECO:0000259" key="2">
    <source>
        <dbReference type="SMART" id="SM00034"/>
    </source>
</evidence>
<sequence>MSINTIIVLFLLAATSSARVVQFFRRDYTHFKQVNSFYKLHVFSAAGSDFTEAFQVCHEESSQLFYPKTREELTVVANLSAKFNLNDSDLLVGIRDEFSFGEFVTVDGKSVELNAPLPLANLEEVKTDDDYSAVTPKIITPKIDTLTPSLEAQADKHCVLWNIDTGTYQLDYCKVGYTRPFVCRKIDQPEPCPTIDKGYEYERSLNKCYKLHPQAKSWQDASKACYMEGARLLVLDDEVEFKVTRQRFHDEVRVTQFYIGIHRISGDLYTVNGERLDENGPYEIWLQQLSVSLSTYYRNKIIYSWTNRAPTSAIITPRPATPVYSGARLAELKSRGYVQRFHSREPRLGTSPPMRIE</sequence>
<organism evidence="3 4">
    <name type="scientific">Plutella xylostella</name>
    <name type="common">Diamondback moth</name>
    <name type="synonym">Plutella maculipennis</name>
    <dbReference type="NCBI Taxonomy" id="51655"/>
    <lineage>
        <taxon>Eukaryota</taxon>
        <taxon>Metazoa</taxon>
        <taxon>Ecdysozoa</taxon>
        <taxon>Arthropoda</taxon>
        <taxon>Hexapoda</taxon>
        <taxon>Insecta</taxon>
        <taxon>Pterygota</taxon>
        <taxon>Neoptera</taxon>
        <taxon>Endopterygota</taxon>
        <taxon>Lepidoptera</taxon>
        <taxon>Glossata</taxon>
        <taxon>Ditrysia</taxon>
        <taxon>Yponomeutoidea</taxon>
        <taxon>Plutellidae</taxon>
        <taxon>Plutella</taxon>
    </lineage>
</organism>
<dbReference type="Pfam" id="PF00059">
    <property type="entry name" value="Lectin_C"/>
    <property type="match status" value="2"/>
</dbReference>
<dbReference type="SMART" id="SM00034">
    <property type="entry name" value="CLECT"/>
    <property type="match status" value="2"/>
</dbReference>
<keyword evidence="4" id="KW-1185">Reference proteome</keyword>
<keyword evidence="1" id="KW-0732">Signal</keyword>
<dbReference type="Proteomes" id="UP000653454">
    <property type="component" value="Unassembled WGS sequence"/>
</dbReference>
<dbReference type="AlphaFoldDB" id="A0A8S4FKY1"/>
<comment type="caution">
    <text evidence="3">The sequence shown here is derived from an EMBL/GenBank/DDBJ whole genome shotgun (WGS) entry which is preliminary data.</text>
</comment>
<dbReference type="CDD" id="cd00037">
    <property type="entry name" value="CLECT"/>
    <property type="match status" value="2"/>
</dbReference>
<proteinExistence type="predicted"/>
<evidence type="ECO:0000313" key="4">
    <source>
        <dbReference type="Proteomes" id="UP000653454"/>
    </source>
</evidence>
<dbReference type="PANTHER" id="PTHR22801">
    <property type="entry name" value="LITHOSTATHINE"/>
    <property type="match status" value="1"/>
</dbReference>
<dbReference type="PANTHER" id="PTHR22801:SF63">
    <property type="entry name" value="C-TYPE LECTIN DOMAIN-CONTAINING PROTEIN"/>
    <property type="match status" value="1"/>
</dbReference>
<evidence type="ECO:0000256" key="1">
    <source>
        <dbReference type="SAM" id="SignalP"/>
    </source>
</evidence>
<gene>
    <name evidence="3" type="ORF">PLXY2_LOCUS8929</name>
</gene>
<dbReference type="InterPro" id="IPR001304">
    <property type="entry name" value="C-type_lectin-like"/>
</dbReference>